<dbReference type="InParanoid" id="A0A059C498"/>
<name>A0A059C498_EUCGR</name>
<evidence type="ECO:0000256" key="1">
    <source>
        <dbReference type="SAM" id="Phobius"/>
    </source>
</evidence>
<proteinExistence type="predicted"/>
<feature type="transmembrane region" description="Helical" evidence="1">
    <location>
        <begin position="31"/>
        <end position="49"/>
    </location>
</feature>
<evidence type="ECO:0000313" key="2">
    <source>
        <dbReference type="EMBL" id="KCW73059.1"/>
    </source>
</evidence>
<dbReference type="Gramene" id="KCW73059">
    <property type="protein sequence ID" value="KCW73059"/>
    <property type="gene ID" value="EUGRSUZ_E01505"/>
</dbReference>
<protein>
    <submittedName>
        <fullName evidence="2">Uncharacterized protein</fullName>
    </submittedName>
</protein>
<keyword evidence="1" id="KW-1133">Transmembrane helix</keyword>
<reference evidence="2" key="1">
    <citation type="submission" date="2013-07" db="EMBL/GenBank/DDBJ databases">
        <title>The genome of Eucalyptus grandis.</title>
        <authorList>
            <person name="Schmutz J."/>
            <person name="Hayes R."/>
            <person name="Myburg A."/>
            <person name="Tuskan G."/>
            <person name="Grattapaglia D."/>
            <person name="Rokhsar D.S."/>
        </authorList>
    </citation>
    <scope>NUCLEOTIDE SEQUENCE</scope>
    <source>
        <tissue evidence="2">Leaf extractions</tissue>
    </source>
</reference>
<organism evidence="2">
    <name type="scientific">Eucalyptus grandis</name>
    <name type="common">Flooded gum</name>
    <dbReference type="NCBI Taxonomy" id="71139"/>
    <lineage>
        <taxon>Eukaryota</taxon>
        <taxon>Viridiplantae</taxon>
        <taxon>Streptophyta</taxon>
        <taxon>Embryophyta</taxon>
        <taxon>Tracheophyta</taxon>
        <taxon>Spermatophyta</taxon>
        <taxon>Magnoliopsida</taxon>
        <taxon>eudicotyledons</taxon>
        <taxon>Gunneridae</taxon>
        <taxon>Pentapetalae</taxon>
        <taxon>rosids</taxon>
        <taxon>malvids</taxon>
        <taxon>Myrtales</taxon>
        <taxon>Myrtaceae</taxon>
        <taxon>Myrtoideae</taxon>
        <taxon>Eucalypteae</taxon>
        <taxon>Eucalyptus</taxon>
    </lineage>
</organism>
<dbReference type="EMBL" id="KK198757">
    <property type="protein sequence ID" value="KCW73059.1"/>
    <property type="molecule type" value="Genomic_DNA"/>
</dbReference>
<dbReference type="AlphaFoldDB" id="A0A059C498"/>
<accession>A0A059C498</accession>
<keyword evidence="1" id="KW-0812">Transmembrane</keyword>
<keyword evidence="1" id="KW-0472">Membrane</keyword>
<gene>
    <name evidence="2" type="ORF">EUGRSUZ_E01505</name>
</gene>
<sequence>MKHLCGNCAFQFLVWIAVLWNQKTQTSFSSFHSLCFLLLLQVLLSHLIMHTDQTTSAHLLSKIIFYKIKRLIKNGRSRT</sequence>